<evidence type="ECO:0000313" key="1">
    <source>
        <dbReference type="EMBL" id="WCC63507.1"/>
    </source>
</evidence>
<gene>
    <name evidence="1" type="primary">E</name>
</gene>
<keyword evidence="1" id="KW-0946">Virion</keyword>
<name>A0AA49EET6_9NIDO</name>
<dbReference type="EMBL" id="OQ175297">
    <property type="protein sequence ID" value="WCC63507.1"/>
    <property type="molecule type" value="Genomic_RNA"/>
</dbReference>
<dbReference type="GO" id="GO:0019031">
    <property type="term" value="C:viral envelope"/>
    <property type="evidence" value="ECO:0007669"/>
    <property type="project" value="UniProtKB-KW"/>
</dbReference>
<organism evidence="1">
    <name type="scientific">Bat Coronavirus PaJX20</name>
    <dbReference type="NCBI Taxonomy" id="3018874"/>
    <lineage>
        <taxon>Viruses</taxon>
        <taxon>Riboviria</taxon>
        <taxon>Orthornavirae</taxon>
        <taxon>Pisuviricota</taxon>
        <taxon>Pisoniviricetes</taxon>
        <taxon>Nidovirales</taxon>
        <taxon>Cornidovirineae</taxon>
        <taxon>Coronaviridae</taxon>
        <taxon>Orthocoronavirinae</taxon>
    </lineage>
</organism>
<proteinExistence type="predicted"/>
<sequence length="89" mass="10527">MDIWKTNYVTFCPRTNRCRHSKLFHIIRSLCCNTRCVFSNPYGYTIMCAVCFWLSYPSILPAVHIYNTGRAAYVKFQESHPPYPPEDWV</sequence>
<keyword evidence="1" id="KW-0261">Viral envelope protein</keyword>
<protein>
    <submittedName>
        <fullName evidence="1">Envelope protein</fullName>
    </submittedName>
</protein>
<accession>A0AA49EET6</accession>
<reference evidence="1" key="1">
    <citation type="submission" date="2023-01" db="EMBL/GenBank/DDBJ databases">
        <title>Panoramic Analysis of Coronaviruses Carried by Representative Bat Species in Southern China to Better Understand the Coronavirus Sphere.</title>
        <authorList>
            <person name="Han Y."/>
            <person name="Xu P."/>
            <person name="Wang Y."/>
            <person name="Zhao W."/>
            <person name="Wang J."/>
            <person name="Jin Q."/>
            <person name="Wu Z."/>
        </authorList>
    </citation>
    <scope>NUCLEOTIDE SEQUENCE</scope>
    <source>
        <strain evidence="1">BtPa-BetaCoV/JX2020-Q277</strain>
    </source>
</reference>